<proteinExistence type="predicted"/>
<keyword evidence="4" id="KW-1185">Reference proteome</keyword>
<dbReference type="EMBL" id="KB320776">
    <property type="protein sequence ID" value="ELW63476.1"/>
    <property type="molecule type" value="Genomic_DNA"/>
</dbReference>
<evidence type="ECO:0000313" key="4">
    <source>
        <dbReference type="Proteomes" id="UP000011518"/>
    </source>
</evidence>
<reference evidence="4" key="1">
    <citation type="submission" date="2012-07" db="EMBL/GenBank/DDBJ databases">
        <title>Genome of the Chinese tree shrew, a rising model animal genetically related to primates.</title>
        <authorList>
            <person name="Zhang G."/>
            <person name="Fan Y."/>
            <person name="Yao Y."/>
            <person name="Huang Z."/>
        </authorList>
    </citation>
    <scope>NUCLEOTIDE SEQUENCE [LARGE SCALE GENOMIC DNA]</scope>
</reference>
<evidence type="ECO:0000259" key="2">
    <source>
        <dbReference type="Pfam" id="PF16568"/>
    </source>
</evidence>
<dbReference type="Pfam" id="PF16568">
    <property type="entry name" value="Sam68-YY"/>
    <property type="match status" value="2"/>
</dbReference>
<dbReference type="InterPro" id="IPR032335">
    <property type="entry name" value="Sam68-YY"/>
</dbReference>
<dbReference type="STRING" id="246437.L9KL61"/>
<name>L9KL61_TUPCH</name>
<protein>
    <submittedName>
        <fullName evidence="3">KH domain-containing, RNA-binding, signal transduction-associated protein 3</fullName>
    </submittedName>
</protein>
<accession>L9KL61</accession>
<gene>
    <name evidence="3" type="ORF">TREES_T100015996</name>
</gene>
<dbReference type="Proteomes" id="UP000011518">
    <property type="component" value="Unassembled WGS sequence"/>
</dbReference>
<reference evidence="4" key="2">
    <citation type="journal article" date="2013" name="Nat. Commun.">
        <title>Genome of the Chinese tree shrew.</title>
        <authorList>
            <person name="Fan Y."/>
            <person name="Huang Z.Y."/>
            <person name="Cao C.C."/>
            <person name="Chen C.S."/>
            <person name="Chen Y.X."/>
            <person name="Fan D.D."/>
            <person name="He J."/>
            <person name="Hou H.L."/>
            <person name="Hu L."/>
            <person name="Hu X.T."/>
            <person name="Jiang X.T."/>
            <person name="Lai R."/>
            <person name="Lang Y.S."/>
            <person name="Liang B."/>
            <person name="Liao S.G."/>
            <person name="Mu D."/>
            <person name="Ma Y.Y."/>
            <person name="Niu Y.Y."/>
            <person name="Sun X.Q."/>
            <person name="Xia J.Q."/>
            <person name="Xiao J."/>
            <person name="Xiong Z.Q."/>
            <person name="Xu L."/>
            <person name="Yang L."/>
            <person name="Zhang Y."/>
            <person name="Zhao W."/>
            <person name="Zhao X.D."/>
            <person name="Zheng Y.T."/>
            <person name="Zhou J.M."/>
            <person name="Zhu Y.B."/>
            <person name="Zhang G.J."/>
            <person name="Wang J."/>
            <person name="Yao Y.G."/>
        </authorList>
    </citation>
    <scope>NUCLEOTIDE SEQUENCE [LARGE SCALE GENOMIC DNA]</scope>
</reference>
<dbReference type="AlphaFoldDB" id="L9KL61"/>
<feature type="compositionally biased region" description="Polar residues" evidence="1">
    <location>
        <begin position="212"/>
        <end position="222"/>
    </location>
</feature>
<feature type="domain" description="Sam68 tyrosine-rich" evidence="2">
    <location>
        <begin position="55"/>
        <end position="82"/>
    </location>
</feature>
<evidence type="ECO:0000313" key="3">
    <source>
        <dbReference type="EMBL" id="ELW63476.1"/>
    </source>
</evidence>
<organism evidence="3 4">
    <name type="scientific">Tupaia chinensis</name>
    <name type="common">Chinese tree shrew</name>
    <name type="synonym">Tupaia belangeri chinensis</name>
    <dbReference type="NCBI Taxonomy" id="246437"/>
    <lineage>
        <taxon>Eukaryota</taxon>
        <taxon>Metazoa</taxon>
        <taxon>Chordata</taxon>
        <taxon>Craniata</taxon>
        <taxon>Vertebrata</taxon>
        <taxon>Euteleostomi</taxon>
        <taxon>Mammalia</taxon>
        <taxon>Eutheria</taxon>
        <taxon>Euarchontoglires</taxon>
        <taxon>Scandentia</taxon>
        <taxon>Tupaiidae</taxon>
        <taxon>Tupaia</taxon>
    </lineage>
</organism>
<sequence>MWSDFLEEVTVKPHRKGALAQEELGRPSVKTQPDVERPVHVVVLVNCTQREDWEDYDDGYGTAYDDQSYDSYDNSYSTPAQSCLFRPSFFQEPSPELVQASHLRVPAQPSISQFDKMYFPVYALDGADYYDYGHGLSEETYDSYGRPDSTRVDLGRNHTASTNPQDIGLPVPCDEPPLAVGVSSGQEAPGTRQPSARRPSVRISAARASEQIRPQQVPTSEQKAPAEKGEALECVTALQATSSQCLWDSAGDAAWNLPELPVLSLLIFTSTRLVHHWVGIHGSAGGTWLTGTSAPPFLAVGTQLGAVRVDIPPSGAWLLLFSLQPQFIPVMKTHGLD</sequence>
<feature type="domain" description="Sam68 tyrosine-rich" evidence="2">
    <location>
        <begin position="123"/>
        <end position="146"/>
    </location>
</feature>
<feature type="region of interest" description="Disordered" evidence="1">
    <location>
        <begin position="156"/>
        <end position="226"/>
    </location>
</feature>
<dbReference type="InParanoid" id="L9KL61"/>
<evidence type="ECO:0000256" key="1">
    <source>
        <dbReference type="SAM" id="MobiDB-lite"/>
    </source>
</evidence>